<dbReference type="GO" id="GO:0006044">
    <property type="term" value="P:N-acetylglucosamine metabolic process"/>
    <property type="evidence" value="ECO:0007669"/>
    <property type="project" value="TreeGrafter"/>
</dbReference>
<dbReference type="Proteomes" id="UP000092993">
    <property type="component" value="Unassembled WGS sequence"/>
</dbReference>
<reference evidence="1 2" key="1">
    <citation type="submission" date="2016-03" db="EMBL/GenBank/DDBJ databases">
        <title>Whole genome sequencing of Grifola frondosa 9006-11.</title>
        <authorList>
            <person name="Min B."/>
            <person name="Park H."/>
            <person name="Kim J.-G."/>
            <person name="Cho H."/>
            <person name="Oh Y.-L."/>
            <person name="Kong W.-S."/>
            <person name="Choi I.-G."/>
        </authorList>
    </citation>
    <scope>NUCLEOTIDE SEQUENCE [LARGE SCALE GENOMIC DNA]</scope>
    <source>
        <strain evidence="1 2">9006-11</strain>
    </source>
</reference>
<dbReference type="OrthoDB" id="498286at2759"/>
<dbReference type="Pfam" id="PF12239">
    <property type="entry name" value="DUF3605"/>
    <property type="match status" value="1"/>
</dbReference>
<evidence type="ECO:0000313" key="2">
    <source>
        <dbReference type="Proteomes" id="UP000092993"/>
    </source>
</evidence>
<keyword evidence="2" id="KW-1185">Reference proteome</keyword>
<organism evidence="1 2">
    <name type="scientific">Grifola frondosa</name>
    <name type="common">Maitake</name>
    <name type="synonym">Polyporus frondosus</name>
    <dbReference type="NCBI Taxonomy" id="5627"/>
    <lineage>
        <taxon>Eukaryota</taxon>
        <taxon>Fungi</taxon>
        <taxon>Dikarya</taxon>
        <taxon>Basidiomycota</taxon>
        <taxon>Agaricomycotina</taxon>
        <taxon>Agaricomycetes</taxon>
        <taxon>Polyporales</taxon>
        <taxon>Grifolaceae</taxon>
        <taxon>Grifola</taxon>
    </lineage>
</organism>
<feature type="non-terminal residue" evidence="1">
    <location>
        <position position="1"/>
    </location>
</feature>
<dbReference type="PANTHER" id="PTHR35020:SF2">
    <property type="entry name" value="N-ACETYLGLUCOSAMINE-INDUCED PROTEIN 1"/>
    <property type="match status" value="1"/>
</dbReference>
<dbReference type="OMA" id="LIWTRIP"/>
<dbReference type="PANTHER" id="PTHR35020">
    <property type="entry name" value="N-ACETYLGLUCOSAMINE-INDUCED PROTEIN 1"/>
    <property type="match status" value="1"/>
</dbReference>
<name>A0A1C7M7S4_GRIFR</name>
<protein>
    <submittedName>
        <fullName evidence="1">Uncharacterized protein</fullName>
    </submittedName>
</protein>
<comment type="caution">
    <text evidence="1">The sequence shown here is derived from an EMBL/GenBank/DDBJ whole genome shotgun (WGS) entry which is preliminary data.</text>
</comment>
<evidence type="ECO:0000313" key="1">
    <source>
        <dbReference type="EMBL" id="OBZ71084.1"/>
    </source>
</evidence>
<gene>
    <name evidence="1" type="ORF">A0H81_08947</name>
</gene>
<dbReference type="InterPro" id="IPR022036">
    <property type="entry name" value="DUF3605"/>
</dbReference>
<sequence>LAANSRRNARTLSSKICLDTAQDFRQLRKFRACQARQEPAAPLLANLKEIETKHGSVVNYLLNYRLQWGKPDRLSLLRSTLDVSAESSNTCGRISNASQASEDSVAEDSDADALLPTQEGLLYFKADTPPELISIIMCDWPYSVPLEIEHALIWTRLPILPPSLPSADDCPLSARLHQYGLWGFTGLSSPPPSPSTLPACLPALSEWGVTLEDLTIAPPMTEEEERGVRLYSTEVEKFIKRRWVEPEWETAWFVHPPRLQSVPGLAHIHVFAKHKTPEDSSCDNE</sequence>
<dbReference type="AlphaFoldDB" id="A0A1C7M7S4"/>
<dbReference type="EMBL" id="LUGG01000011">
    <property type="protein sequence ID" value="OBZ71084.1"/>
    <property type="molecule type" value="Genomic_DNA"/>
</dbReference>
<dbReference type="STRING" id="5627.A0A1C7M7S4"/>
<dbReference type="GO" id="GO:0005737">
    <property type="term" value="C:cytoplasm"/>
    <property type="evidence" value="ECO:0007669"/>
    <property type="project" value="TreeGrafter"/>
</dbReference>
<accession>A0A1C7M7S4</accession>
<proteinExistence type="predicted"/>